<reference evidence="6" key="1">
    <citation type="submission" date="2020-05" db="EMBL/GenBank/DDBJ databases">
        <authorList>
            <person name="Chiriac C."/>
            <person name="Salcher M."/>
            <person name="Ghai R."/>
            <person name="Kavagutti S V."/>
        </authorList>
    </citation>
    <scope>NUCLEOTIDE SEQUENCE</scope>
</reference>
<dbReference type="GO" id="GO:0016491">
    <property type="term" value="F:oxidoreductase activity"/>
    <property type="evidence" value="ECO:0007669"/>
    <property type="project" value="InterPro"/>
</dbReference>
<evidence type="ECO:0000256" key="4">
    <source>
        <dbReference type="ARBA" id="ARBA00023284"/>
    </source>
</evidence>
<dbReference type="PANTHER" id="PTHR42852">
    <property type="entry name" value="THIOL:DISULFIDE INTERCHANGE PROTEIN DSBE"/>
    <property type="match status" value="1"/>
</dbReference>
<evidence type="ECO:0000256" key="2">
    <source>
        <dbReference type="ARBA" id="ARBA00022748"/>
    </source>
</evidence>
<dbReference type="GO" id="GO:0017004">
    <property type="term" value="P:cytochrome complex assembly"/>
    <property type="evidence" value="ECO:0007669"/>
    <property type="project" value="UniProtKB-KW"/>
</dbReference>
<dbReference type="InterPro" id="IPR036249">
    <property type="entry name" value="Thioredoxin-like_sf"/>
</dbReference>
<evidence type="ECO:0000313" key="6">
    <source>
        <dbReference type="EMBL" id="CAB4918022.1"/>
    </source>
</evidence>
<proteinExistence type="predicted"/>
<keyword evidence="2" id="KW-0201">Cytochrome c-type biogenesis</keyword>
<dbReference type="GO" id="GO:0030313">
    <property type="term" value="C:cell envelope"/>
    <property type="evidence" value="ECO:0007669"/>
    <property type="project" value="UniProtKB-SubCell"/>
</dbReference>
<dbReference type="AlphaFoldDB" id="A0A6J7HEJ8"/>
<keyword evidence="3" id="KW-1015">Disulfide bond</keyword>
<evidence type="ECO:0000256" key="3">
    <source>
        <dbReference type="ARBA" id="ARBA00023157"/>
    </source>
</evidence>
<dbReference type="SUPFAM" id="SSF52833">
    <property type="entry name" value="Thioredoxin-like"/>
    <property type="match status" value="1"/>
</dbReference>
<dbReference type="Pfam" id="PF08534">
    <property type="entry name" value="Redoxin"/>
    <property type="match status" value="1"/>
</dbReference>
<sequence length="188" mass="19563">MSRRLAAPLVALACLLALTGCSGLSGTGEKGYISGTGVPTEVEAVDRGEPVELSGTDLEGGDIDLADLRGKPVVVNVWASWCPPCITEQPDLNEAVAELGDQVSFIGLNIRDASRQDAQAYVRDLEVPYPSIYSADGAALLPFAGTLTPRSIPSTVVLDAEGRIAASVNGRIPSTQTLVSLVEAVLDE</sequence>
<name>A0A6J7HEJ8_9ZZZZ</name>
<comment type="subcellular location">
    <subcellularLocation>
        <location evidence="1">Cell envelope</location>
    </subcellularLocation>
</comment>
<feature type="domain" description="Thioredoxin" evidence="5">
    <location>
        <begin position="42"/>
        <end position="188"/>
    </location>
</feature>
<organism evidence="6">
    <name type="scientific">freshwater metagenome</name>
    <dbReference type="NCBI Taxonomy" id="449393"/>
    <lineage>
        <taxon>unclassified sequences</taxon>
        <taxon>metagenomes</taxon>
        <taxon>ecological metagenomes</taxon>
    </lineage>
</organism>
<keyword evidence="4" id="KW-0676">Redox-active center</keyword>
<dbReference type="InterPro" id="IPR013766">
    <property type="entry name" value="Thioredoxin_domain"/>
</dbReference>
<dbReference type="PANTHER" id="PTHR42852:SF6">
    <property type="entry name" value="THIOL:DISULFIDE INTERCHANGE PROTEIN DSBE"/>
    <property type="match status" value="1"/>
</dbReference>
<dbReference type="InterPro" id="IPR050553">
    <property type="entry name" value="Thioredoxin_ResA/DsbE_sf"/>
</dbReference>
<protein>
    <submittedName>
        <fullName evidence="6">Unannotated protein</fullName>
    </submittedName>
</protein>
<dbReference type="CDD" id="cd02966">
    <property type="entry name" value="TlpA_like_family"/>
    <property type="match status" value="1"/>
</dbReference>
<evidence type="ECO:0000256" key="1">
    <source>
        <dbReference type="ARBA" id="ARBA00004196"/>
    </source>
</evidence>
<dbReference type="PROSITE" id="PS51352">
    <property type="entry name" value="THIOREDOXIN_2"/>
    <property type="match status" value="1"/>
</dbReference>
<dbReference type="Gene3D" id="3.40.30.10">
    <property type="entry name" value="Glutaredoxin"/>
    <property type="match status" value="1"/>
</dbReference>
<dbReference type="EMBL" id="CAFBMW010000002">
    <property type="protein sequence ID" value="CAB4918022.1"/>
    <property type="molecule type" value="Genomic_DNA"/>
</dbReference>
<evidence type="ECO:0000259" key="5">
    <source>
        <dbReference type="PROSITE" id="PS51352"/>
    </source>
</evidence>
<dbReference type="PROSITE" id="PS51257">
    <property type="entry name" value="PROKAR_LIPOPROTEIN"/>
    <property type="match status" value="1"/>
</dbReference>
<gene>
    <name evidence="6" type="ORF">UFOPK3662_00435</name>
</gene>
<dbReference type="InterPro" id="IPR013740">
    <property type="entry name" value="Redoxin"/>
</dbReference>
<accession>A0A6J7HEJ8</accession>